<proteinExistence type="predicted"/>
<comment type="caution">
    <text evidence="1">The sequence shown here is derived from an EMBL/GenBank/DDBJ whole genome shotgun (WGS) entry which is preliminary data.</text>
</comment>
<reference evidence="2" key="1">
    <citation type="journal article" date="2019" name="Int. J. Syst. Evol. Microbiol.">
        <title>The Global Catalogue of Microorganisms (GCM) 10K type strain sequencing project: providing services to taxonomists for standard genome sequencing and annotation.</title>
        <authorList>
            <consortium name="The Broad Institute Genomics Platform"/>
            <consortium name="The Broad Institute Genome Sequencing Center for Infectious Disease"/>
            <person name="Wu L."/>
            <person name="Ma J."/>
        </authorList>
    </citation>
    <scope>NUCLEOTIDE SEQUENCE [LARGE SCALE GENOMIC DNA]</scope>
    <source>
        <strain evidence="2">KCTC 42986</strain>
    </source>
</reference>
<protein>
    <submittedName>
        <fullName evidence="1">Pilus assembly protein PilP</fullName>
    </submittedName>
</protein>
<dbReference type="PIRSF" id="PIRSF016481">
    <property type="entry name" value="Pilus_assembly_PilP"/>
    <property type="match status" value="1"/>
</dbReference>
<accession>A0ABV7F1F9</accession>
<dbReference type="RefSeq" id="WP_390327388.1">
    <property type="nucleotide sequence ID" value="NZ_JBHRTP010000016.1"/>
</dbReference>
<evidence type="ECO:0000313" key="1">
    <source>
        <dbReference type="EMBL" id="MFC3107521.1"/>
    </source>
</evidence>
<keyword evidence="2" id="KW-1185">Reference proteome</keyword>
<dbReference type="EMBL" id="JBHRTP010000016">
    <property type="protein sequence ID" value="MFC3107521.1"/>
    <property type="molecule type" value="Genomic_DNA"/>
</dbReference>
<dbReference type="Gene3D" id="2.30.30.830">
    <property type="match status" value="1"/>
</dbReference>
<dbReference type="Proteomes" id="UP001595530">
    <property type="component" value="Unassembled WGS sequence"/>
</dbReference>
<dbReference type="InterPro" id="IPR007446">
    <property type="entry name" value="PilP"/>
</dbReference>
<dbReference type="PROSITE" id="PS51257">
    <property type="entry name" value="PROKAR_LIPOPROTEIN"/>
    <property type="match status" value="1"/>
</dbReference>
<evidence type="ECO:0000313" key="2">
    <source>
        <dbReference type="Proteomes" id="UP001595530"/>
    </source>
</evidence>
<name>A0ABV7F1F9_9BURK</name>
<gene>
    <name evidence="1" type="ORF">ACFOFO_06035</name>
</gene>
<sequence length="180" mass="19881">MMRSQGVRAVMSLTLLSGLAGCGDSGVREVQQWMDEARRQTKVAVPKLSEPKKFTPFVYDARNEVDPYNPAKLSAALAKLQAKSGNGFKPDMERRREPLEAYPLDALKMVGTLQKPGLGYALIQADKTIYQAKVGNYIGQNFGMVTKVSDTAVAIKEIVQDASGEWTERKAQLELQESKK</sequence>
<organism evidence="1 2">
    <name type="scientific">Undibacterium arcticum</name>
    <dbReference type="NCBI Taxonomy" id="1762892"/>
    <lineage>
        <taxon>Bacteria</taxon>
        <taxon>Pseudomonadati</taxon>
        <taxon>Pseudomonadota</taxon>
        <taxon>Betaproteobacteria</taxon>
        <taxon>Burkholderiales</taxon>
        <taxon>Oxalobacteraceae</taxon>
        <taxon>Undibacterium</taxon>
    </lineage>
</organism>
<dbReference type="Pfam" id="PF04351">
    <property type="entry name" value="PilP"/>
    <property type="match status" value="1"/>
</dbReference>